<evidence type="ECO:0000256" key="16">
    <source>
        <dbReference type="ARBA" id="ARBA00053494"/>
    </source>
</evidence>
<dbReference type="EMBL" id="GEDC01011278">
    <property type="protein sequence ID" value="JAS26020.1"/>
    <property type="molecule type" value="Transcribed_RNA"/>
</dbReference>
<evidence type="ECO:0000256" key="17">
    <source>
        <dbReference type="ARBA" id="ARBA00069790"/>
    </source>
</evidence>
<evidence type="ECO:0000256" key="9">
    <source>
        <dbReference type="ARBA" id="ARBA00023006"/>
    </source>
</evidence>
<proteinExistence type="predicted"/>
<dbReference type="GO" id="GO:0015031">
    <property type="term" value="P:protein transport"/>
    <property type="evidence" value="ECO:0007669"/>
    <property type="project" value="UniProtKB-KW"/>
</dbReference>
<evidence type="ECO:0000256" key="14">
    <source>
        <dbReference type="ARBA" id="ARBA00023242"/>
    </source>
</evidence>
<dbReference type="Gene3D" id="3.10.20.90">
    <property type="entry name" value="Phosphatidylinositol 3-kinase Catalytic Subunit, Chain A, domain 1"/>
    <property type="match status" value="1"/>
</dbReference>
<dbReference type="FunFam" id="3.10.20.90:FF:000049">
    <property type="entry name" value="RB1-inducible coiled-coil protein 1 isoform X1"/>
    <property type="match status" value="1"/>
</dbReference>
<dbReference type="GO" id="GO:0061723">
    <property type="term" value="P:glycophagy"/>
    <property type="evidence" value="ECO:0007669"/>
    <property type="project" value="TreeGrafter"/>
</dbReference>
<dbReference type="CDD" id="cd17060">
    <property type="entry name" value="Ubl_RB1CC1"/>
    <property type="match status" value="1"/>
</dbReference>
<evidence type="ECO:0000256" key="5">
    <source>
        <dbReference type="ARBA" id="ARBA00022448"/>
    </source>
</evidence>
<dbReference type="GO" id="GO:0005829">
    <property type="term" value="C:cytosol"/>
    <property type="evidence" value="ECO:0007669"/>
    <property type="project" value="UniProtKB-SubCell"/>
</dbReference>
<name>A0A1B6DK82_9HEMI</name>
<evidence type="ECO:0000259" key="20">
    <source>
        <dbReference type="Pfam" id="PF04108"/>
    </source>
</evidence>
<dbReference type="GO" id="GO:0060090">
    <property type="term" value="F:molecular adaptor activity"/>
    <property type="evidence" value="ECO:0007669"/>
    <property type="project" value="TreeGrafter"/>
</dbReference>
<dbReference type="PANTHER" id="PTHR13222">
    <property type="entry name" value="RB1-INDUCIBLE COILED-COIL"/>
    <property type="match status" value="1"/>
</dbReference>
<dbReference type="GO" id="GO:0061709">
    <property type="term" value="P:reticulophagy"/>
    <property type="evidence" value="ECO:0007669"/>
    <property type="project" value="TreeGrafter"/>
</dbReference>
<gene>
    <name evidence="24" type="ORF">g.33843</name>
    <name evidence="23" type="ORF">g.33844</name>
    <name evidence="22" type="ORF">g.33846</name>
    <name evidence="25" type="ORF">g.33848</name>
</gene>
<dbReference type="GO" id="GO:0000045">
    <property type="term" value="P:autophagosome assembly"/>
    <property type="evidence" value="ECO:0007669"/>
    <property type="project" value="InterPro"/>
</dbReference>
<evidence type="ECO:0000256" key="8">
    <source>
        <dbReference type="ARBA" id="ARBA00022927"/>
    </source>
</evidence>
<keyword evidence="5" id="KW-0813">Transport</keyword>
<dbReference type="EMBL" id="GEDC01009449">
    <property type="protein sequence ID" value="JAS27849.1"/>
    <property type="molecule type" value="Transcribed_RNA"/>
</dbReference>
<evidence type="ECO:0000256" key="1">
    <source>
        <dbReference type="ARBA" id="ARBA00004123"/>
    </source>
</evidence>
<dbReference type="EMBL" id="GEDC01011673">
    <property type="protein sequence ID" value="JAS25625.1"/>
    <property type="molecule type" value="Transcribed_RNA"/>
</dbReference>
<keyword evidence="9" id="KW-0072">Autophagy</keyword>
<dbReference type="PANTHER" id="PTHR13222:SF1">
    <property type="entry name" value="RB1-INDUCIBLE COILED-COIL PROTEIN 1"/>
    <property type="match status" value="1"/>
</dbReference>
<evidence type="ECO:0000256" key="18">
    <source>
        <dbReference type="ARBA" id="ARBA00080154"/>
    </source>
</evidence>
<evidence type="ECO:0000256" key="6">
    <source>
        <dbReference type="ARBA" id="ARBA00022490"/>
    </source>
</evidence>
<evidence type="ECO:0000313" key="23">
    <source>
        <dbReference type="EMBL" id="JAS26020.1"/>
    </source>
</evidence>
<dbReference type="GO" id="GO:1990316">
    <property type="term" value="C:Atg1/ULK1 kinase complex"/>
    <property type="evidence" value="ECO:0007669"/>
    <property type="project" value="TreeGrafter"/>
</dbReference>
<feature type="domain" description="Autophagy protein ATG17-like" evidence="20">
    <location>
        <begin position="125"/>
        <end position="473"/>
    </location>
</feature>
<comment type="subcellular location">
    <subcellularLocation>
        <location evidence="4">Cytoplasm</location>
        <location evidence="4">Cytosol</location>
    </subcellularLocation>
    <subcellularLocation>
        <location evidence="3">Lysosome</location>
    </subcellularLocation>
    <subcellularLocation>
        <location evidence="1">Nucleus</location>
    </subcellularLocation>
    <subcellularLocation>
        <location evidence="2">Preautophagosomal structure</location>
    </subcellularLocation>
</comment>
<keyword evidence="8" id="KW-0653">Protein transport</keyword>
<dbReference type="InterPro" id="IPR019460">
    <property type="entry name" value="Atg11_C"/>
</dbReference>
<evidence type="ECO:0000256" key="4">
    <source>
        <dbReference type="ARBA" id="ARBA00004514"/>
    </source>
</evidence>
<feature type="domain" description="Autophagy-related protein 11 C-terminal" evidence="21">
    <location>
        <begin position="963"/>
        <end position="1069"/>
    </location>
</feature>
<reference evidence="23" key="1">
    <citation type="submission" date="2015-12" db="EMBL/GenBank/DDBJ databases">
        <title>De novo transcriptome assembly of four potential Pierce s Disease insect vectors from Arizona vineyards.</title>
        <authorList>
            <person name="Tassone E.E."/>
        </authorList>
    </citation>
    <scope>NUCLEOTIDE SEQUENCE</scope>
</reference>
<dbReference type="GO" id="GO:0019901">
    <property type="term" value="F:protein kinase binding"/>
    <property type="evidence" value="ECO:0007669"/>
    <property type="project" value="UniProtKB-ARBA"/>
</dbReference>
<sequence>MLYMFNVDVGIMLTFDINLGMEQVSVLQENIEKIHKIPVDMQVLLVSGGVTLPANQRVCHFSAGTDTNPIFLYNKEFYHNSNVDIPSELLQVDTGPVASDMNAEVDQCLVLPDAINTVIMRSHLAQRFYEMAQEETQTCERLVHEQHLQHQGYAAVIANMDDTLPTVKANMDQFVQYYHEFLESRKHFLHLAETVGDVANTLATIPLLPMLVDIALQDPHLSVTSLEEFSKKENISLLDWLHLRNSKDSFERLSQMCMRGIQQHSEEIVSSLQAVLNRALTHSLDENMRSIKGLSDRFSGLERLLKEVRNLLQEQTDLAKAFQQNSNRASNLGDVSILPDLCASHRRQLLVMLKNHQKIRDIRRRIIMAKKELIKNIYVRMRWVNGVETEIATVFEKTSMYYNSLKSLKEQLNILQQTHSIPQLYLTAVSEVARRRTFSQAFLLWSSDLACHLCAVHSEEVVRRQNFQSQFEGHMLNFLFPGLEDVPPTFATQAPDLFDTKLPKLCFEDIEMLRMKVPDLALSLSIPDLTSITQFFLSKSITNTLKPKEVASLEERLVEVVAAVGLDSNLDPTLLQPSESQIPSQSTMPSFTHPISSDKGFESETDTEEFEKVGQSPTDLVFEKKDGNNHEPVYSLRKSIMLLRQDLVSLKDLFQLEQNNILQYLSKLIYLYNSEAEQKDQEVCRLKEELATSNSDLQNAQFTIDELEKRMKICLDLETREREERGRLEEQRDVDKGLFEAEKEKIVKELTEQLHHDHRLEIEAVRSRFIRVMATASMERSPSECSLEKIEKPVDPDICEAIAQVKADMIVEKERAVSVERQKWQMKMEQEIHQIKLHTEAEKQIWFNEAMRRILVEKDRQIEGLRDRTLSLEAECQKYQNTINRLTATSGSLGSECSLLERVEALESAKVKLEAELAEARSTPIQHSTPTHQDMSTSIALIQESVSRDAATSPDPVKRSQFKEKLTRSTTSLIQQGKVSVGSCNEGDVVLVVWDETYKNYSILQESTSLYFLHSDCLALMSLPVDSDGSLRRRYSLAEVIEREFCRARKPGNRYNVPEGTKFFRVKVKPLKSLPFNSQSSST</sequence>
<evidence type="ECO:0000313" key="24">
    <source>
        <dbReference type="EMBL" id="JAS27849.1"/>
    </source>
</evidence>
<organism evidence="23">
    <name type="scientific">Clastoptera arizonana</name>
    <name type="common">Arizona spittle bug</name>
    <dbReference type="NCBI Taxonomy" id="38151"/>
    <lineage>
        <taxon>Eukaryota</taxon>
        <taxon>Metazoa</taxon>
        <taxon>Ecdysozoa</taxon>
        <taxon>Arthropoda</taxon>
        <taxon>Hexapoda</taxon>
        <taxon>Insecta</taxon>
        <taxon>Pterygota</taxon>
        <taxon>Neoptera</taxon>
        <taxon>Paraneoptera</taxon>
        <taxon>Hemiptera</taxon>
        <taxon>Auchenorrhyncha</taxon>
        <taxon>Cercopoidea</taxon>
        <taxon>Clastopteridae</taxon>
        <taxon>Clastoptera</taxon>
    </lineage>
</organism>
<keyword evidence="12" id="KW-0804">Transcription</keyword>
<keyword evidence="10" id="KW-0805">Transcription regulation</keyword>
<evidence type="ECO:0000313" key="25">
    <source>
        <dbReference type="EMBL" id="JAS36887.1"/>
    </source>
</evidence>
<evidence type="ECO:0000256" key="19">
    <source>
        <dbReference type="SAM" id="Coils"/>
    </source>
</evidence>
<dbReference type="GO" id="GO:0005634">
    <property type="term" value="C:nucleus"/>
    <property type="evidence" value="ECO:0007669"/>
    <property type="project" value="UniProtKB-SubCell"/>
</dbReference>
<keyword evidence="7" id="KW-0597">Phosphoprotein</keyword>
<dbReference type="AlphaFoldDB" id="A0A1B6DK82"/>
<feature type="coiled-coil region" evidence="19">
    <location>
        <begin position="848"/>
        <end position="923"/>
    </location>
</feature>
<keyword evidence="15" id="KW-0131">Cell cycle</keyword>
<dbReference type="GO" id="GO:0005764">
    <property type="term" value="C:lysosome"/>
    <property type="evidence" value="ECO:0007669"/>
    <property type="project" value="UniProtKB-SubCell"/>
</dbReference>
<evidence type="ECO:0000256" key="2">
    <source>
        <dbReference type="ARBA" id="ARBA00004329"/>
    </source>
</evidence>
<evidence type="ECO:0000256" key="3">
    <source>
        <dbReference type="ARBA" id="ARBA00004371"/>
    </source>
</evidence>
<dbReference type="Pfam" id="PF04108">
    <property type="entry name" value="ATG17_like"/>
    <property type="match status" value="1"/>
</dbReference>
<keyword evidence="13" id="KW-0458">Lysosome</keyword>
<dbReference type="GO" id="GO:0031090">
    <property type="term" value="C:organelle membrane"/>
    <property type="evidence" value="ECO:0007669"/>
    <property type="project" value="UniProtKB-ARBA"/>
</dbReference>
<dbReference type="GO" id="GO:0034727">
    <property type="term" value="P:piecemeal microautophagy of the nucleus"/>
    <property type="evidence" value="ECO:0007669"/>
    <property type="project" value="TreeGrafter"/>
</dbReference>
<dbReference type="GO" id="GO:0034517">
    <property type="term" value="P:ribophagy"/>
    <property type="evidence" value="ECO:0007669"/>
    <property type="project" value="TreeGrafter"/>
</dbReference>
<accession>A0A1B6DK82</accession>
<dbReference type="InterPro" id="IPR040040">
    <property type="entry name" value="ATG11"/>
</dbReference>
<evidence type="ECO:0000256" key="7">
    <source>
        <dbReference type="ARBA" id="ARBA00022553"/>
    </source>
</evidence>
<dbReference type="Pfam" id="PF10377">
    <property type="entry name" value="ATG11"/>
    <property type="match status" value="1"/>
</dbReference>
<evidence type="ECO:0000256" key="10">
    <source>
        <dbReference type="ARBA" id="ARBA00023015"/>
    </source>
</evidence>
<evidence type="ECO:0000256" key="11">
    <source>
        <dbReference type="ARBA" id="ARBA00023054"/>
    </source>
</evidence>
<evidence type="ECO:0000256" key="13">
    <source>
        <dbReference type="ARBA" id="ARBA00023228"/>
    </source>
</evidence>
<dbReference type="GO" id="GO:0008285">
    <property type="term" value="P:negative regulation of cell population proliferation"/>
    <property type="evidence" value="ECO:0007669"/>
    <property type="project" value="UniProtKB-ARBA"/>
</dbReference>
<comment type="function">
    <text evidence="16">Involved in autophagy. Regulates early events but also late events of autophagosome formation through direct interaction with Atg16L1. Required for the formation of the autophagosome-like double-membrane structure that surrounds the Salmonella-containing vacuole (SCV) during S.typhimurium infection and subsequent xenophagy. Involved in repair of DNA damage caused by ionizing radiation, which subsequently improves cell survival by decreasing apoptosis. Inhibits PTK2/FAK1 and PTK2B/PYK2 kinase activity, affecting their downstream signaling pathways. Plays a role as a modulator of TGF-beta-signaling by restricting substrate specificity of RNF111. Functions as a DNA-binding transcription factor. Is a potent regulator of the RB1 pathway through induction of RB1 expression. Plays a crucial role in muscular differentiation. Plays an indispensable role in fetal hematopoiesis and in the regulation of neuronal homeostasis.</text>
</comment>
<evidence type="ECO:0000313" key="22">
    <source>
        <dbReference type="EMBL" id="JAS25625.1"/>
    </source>
</evidence>
<evidence type="ECO:0000256" key="12">
    <source>
        <dbReference type="ARBA" id="ARBA00023163"/>
    </source>
</evidence>
<keyword evidence="14" id="KW-0539">Nucleus</keyword>
<dbReference type="GO" id="GO:0034045">
    <property type="term" value="C:phagophore assembly site membrane"/>
    <property type="evidence" value="ECO:0007669"/>
    <property type="project" value="TreeGrafter"/>
</dbReference>
<keyword evidence="11 19" id="KW-0175">Coiled coil</keyword>
<dbReference type="GO" id="GO:0000422">
    <property type="term" value="P:autophagy of mitochondrion"/>
    <property type="evidence" value="ECO:0007669"/>
    <property type="project" value="TreeGrafter"/>
</dbReference>
<keyword evidence="6" id="KW-0963">Cytoplasm</keyword>
<evidence type="ECO:0000256" key="15">
    <source>
        <dbReference type="ARBA" id="ARBA00023306"/>
    </source>
</evidence>
<evidence type="ECO:0000259" key="21">
    <source>
        <dbReference type="Pfam" id="PF10377"/>
    </source>
</evidence>
<dbReference type="EMBL" id="GEDC01000411">
    <property type="protein sequence ID" value="JAS36887.1"/>
    <property type="molecule type" value="Transcribed_RNA"/>
</dbReference>
<dbReference type="InterPro" id="IPR045326">
    <property type="entry name" value="ATG17-like_dom"/>
</dbReference>
<protein>
    <recommendedName>
        <fullName evidence="17">RB1-inducible coiled-coil protein 1</fullName>
    </recommendedName>
    <alternativeName>
        <fullName evidence="18">FAK family kinase-interacting protein of 200 kDa</fullName>
    </alternativeName>
</protein>